<reference evidence="2 3" key="1">
    <citation type="journal article" date="2018" name="IMA Fungus">
        <title>IMA Genome-F 9: Draft genome sequence of Annulohypoxylon stygium, Aspergillus mulundensis, Berkeleyomyces basicola (syn. Thielaviopsis basicola), Ceratocystis smalleyi, two Cercospora beticola strains, Coleophoma cylindrospora, Fusarium fracticaudum, Phialophora cf. hyalina, and Morchella septimelata.</title>
        <authorList>
            <person name="Wingfield B.D."/>
            <person name="Bills G.F."/>
            <person name="Dong Y."/>
            <person name="Huang W."/>
            <person name="Nel W.J."/>
            <person name="Swalarsk-Parry B.S."/>
            <person name="Vaghefi N."/>
            <person name="Wilken P.M."/>
            <person name="An Z."/>
            <person name="de Beer Z.W."/>
            <person name="De Vos L."/>
            <person name="Chen L."/>
            <person name="Duong T.A."/>
            <person name="Gao Y."/>
            <person name="Hammerbacher A."/>
            <person name="Kikkert J.R."/>
            <person name="Li Y."/>
            <person name="Li H."/>
            <person name="Li K."/>
            <person name="Li Q."/>
            <person name="Liu X."/>
            <person name="Ma X."/>
            <person name="Naidoo K."/>
            <person name="Pethybridge S.J."/>
            <person name="Sun J."/>
            <person name="Steenkamp E.T."/>
            <person name="van der Nest M.A."/>
            <person name="van Wyk S."/>
            <person name="Wingfield M.J."/>
            <person name="Xiong C."/>
            <person name="Yue Q."/>
            <person name="Zhang X."/>
        </authorList>
    </citation>
    <scope>NUCLEOTIDE SEQUENCE [LARGE SCALE GENOMIC DNA]</scope>
    <source>
        <strain evidence="2 3">BP 5553</strain>
    </source>
</reference>
<dbReference type="PANTHER" id="PTHR34846:SF11">
    <property type="entry name" value="4-CARBOXYMUCONOLACTONE DECARBOXYLASE FAMILY PROTEIN (AFU_ORTHOLOGUE AFUA_6G11590)"/>
    <property type="match status" value="1"/>
</dbReference>
<dbReference type="Proteomes" id="UP000254866">
    <property type="component" value="Unassembled WGS sequence"/>
</dbReference>
<organism evidence="2 3">
    <name type="scientific">Venustampulla echinocandica</name>
    <dbReference type="NCBI Taxonomy" id="2656787"/>
    <lineage>
        <taxon>Eukaryota</taxon>
        <taxon>Fungi</taxon>
        <taxon>Dikarya</taxon>
        <taxon>Ascomycota</taxon>
        <taxon>Pezizomycotina</taxon>
        <taxon>Leotiomycetes</taxon>
        <taxon>Helotiales</taxon>
        <taxon>Pleuroascaceae</taxon>
        <taxon>Venustampulla</taxon>
    </lineage>
</organism>
<gene>
    <name evidence="2" type="ORF">BP5553_07129</name>
</gene>
<accession>A0A370TIL5</accession>
<dbReference type="InterPro" id="IPR003779">
    <property type="entry name" value="CMD-like"/>
</dbReference>
<dbReference type="SUPFAM" id="SSF69118">
    <property type="entry name" value="AhpD-like"/>
    <property type="match status" value="1"/>
</dbReference>
<comment type="caution">
    <text evidence="2">The sequence shown here is derived from an EMBL/GenBank/DDBJ whole genome shotgun (WGS) entry which is preliminary data.</text>
</comment>
<evidence type="ECO:0000313" key="3">
    <source>
        <dbReference type="Proteomes" id="UP000254866"/>
    </source>
</evidence>
<dbReference type="InterPro" id="IPR029032">
    <property type="entry name" value="AhpD-like"/>
</dbReference>
<dbReference type="OrthoDB" id="2567457at2759"/>
<dbReference type="EMBL" id="NPIC01000006">
    <property type="protein sequence ID" value="RDL35198.1"/>
    <property type="molecule type" value="Genomic_DNA"/>
</dbReference>
<feature type="domain" description="Carboxymuconolactone decarboxylase-like" evidence="1">
    <location>
        <begin position="59"/>
        <end position="140"/>
    </location>
</feature>
<name>A0A370TIL5_9HELO</name>
<dbReference type="Pfam" id="PF02627">
    <property type="entry name" value="CMD"/>
    <property type="match status" value="1"/>
</dbReference>
<sequence>MPRFAPIPPESLTPDQRAIHDHIDSVYNTASGSSPPFTMKDHTGALLGPFPMMIHAPFFGTAWFDHIMTVSSHPALEPRARELAILAVGAHYHCPYELYAHKRVALLPALGMSQTQVTDASEGKVPDGLSPAEQVAYEFAMEMLNSKGPVAKPHYDHAVALLGKESVLILMQLVGVYSFVCLMLNGAATEVPE</sequence>
<dbReference type="RefSeq" id="XP_031868021.1">
    <property type="nucleotide sequence ID" value="XM_032015752.1"/>
</dbReference>
<keyword evidence="3" id="KW-1185">Reference proteome</keyword>
<dbReference type="PANTHER" id="PTHR34846">
    <property type="entry name" value="4-CARBOXYMUCONOLACTONE DECARBOXYLASE FAMILY PROTEIN (AFU_ORTHOLOGUE AFUA_6G11590)"/>
    <property type="match status" value="1"/>
</dbReference>
<proteinExistence type="predicted"/>
<dbReference type="GO" id="GO:0051920">
    <property type="term" value="F:peroxiredoxin activity"/>
    <property type="evidence" value="ECO:0007669"/>
    <property type="project" value="InterPro"/>
</dbReference>
<dbReference type="STRING" id="2656787.A0A370TIL5"/>
<evidence type="ECO:0000259" key="1">
    <source>
        <dbReference type="Pfam" id="PF02627"/>
    </source>
</evidence>
<dbReference type="GeneID" id="43599978"/>
<protein>
    <recommendedName>
        <fullName evidence="1">Carboxymuconolactone decarboxylase-like domain-containing protein</fullName>
    </recommendedName>
</protein>
<dbReference type="Gene3D" id="1.20.1290.10">
    <property type="entry name" value="AhpD-like"/>
    <property type="match status" value="1"/>
</dbReference>
<evidence type="ECO:0000313" key="2">
    <source>
        <dbReference type="EMBL" id="RDL35198.1"/>
    </source>
</evidence>
<dbReference type="AlphaFoldDB" id="A0A370TIL5"/>